<protein>
    <recommendedName>
        <fullName evidence="8">Response regulatory domain-containing protein</fullName>
    </recommendedName>
</protein>
<reference evidence="9" key="1">
    <citation type="journal article" date="2017" name="Nature">
        <title>The genome of Chenopodium quinoa.</title>
        <authorList>
            <person name="Jarvis D.E."/>
            <person name="Ho Y.S."/>
            <person name="Lightfoot D.J."/>
            <person name="Schmoeckel S.M."/>
            <person name="Li B."/>
            <person name="Borm T.J.A."/>
            <person name="Ohyanagi H."/>
            <person name="Mineta K."/>
            <person name="Michell C.T."/>
            <person name="Saber N."/>
            <person name="Kharbatia N.M."/>
            <person name="Rupper R.R."/>
            <person name="Sharp A.R."/>
            <person name="Dally N."/>
            <person name="Boughton B.A."/>
            <person name="Woo Y.H."/>
            <person name="Gao G."/>
            <person name="Schijlen E.G.W.M."/>
            <person name="Guo X."/>
            <person name="Momin A.A."/>
            <person name="Negrao S."/>
            <person name="Al-Babili S."/>
            <person name="Gehring C."/>
            <person name="Roessner U."/>
            <person name="Jung C."/>
            <person name="Murphy K."/>
            <person name="Arold S.T."/>
            <person name="Gojobori T."/>
            <person name="van der Linden C.G."/>
            <person name="van Loo E.N."/>
            <person name="Jellen E.N."/>
            <person name="Maughan P.J."/>
            <person name="Tester M."/>
        </authorList>
    </citation>
    <scope>NUCLEOTIDE SEQUENCE [LARGE SCALE GENOMIC DNA]</scope>
    <source>
        <strain evidence="9">cv. PI 614886</strain>
    </source>
</reference>
<dbReference type="Pfam" id="PF13975">
    <property type="entry name" value="gag-asp_proteas"/>
    <property type="match status" value="1"/>
</dbReference>
<dbReference type="Gene3D" id="3.40.50.2300">
    <property type="match status" value="1"/>
</dbReference>
<keyword evidence="3" id="KW-0805">Transcription regulation</keyword>
<dbReference type="Proteomes" id="UP000596660">
    <property type="component" value="Unplaced"/>
</dbReference>
<evidence type="ECO:0000313" key="10">
    <source>
        <dbReference type="Proteomes" id="UP000596660"/>
    </source>
</evidence>
<dbReference type="GO" id="GO:0006508">
    <property type="term" value="P:proteolysis"/>
    <property type="evidence" value="ECO:0007669"/>
    <property type="project" value="InterPro"/>
</dbReference>
<sequence>MNEDYENPFNRSPIDESVPEVKVLVVDDDSSCLDFFTRLLNMLNYQVTPARDPFEALNILQMKVVSFDFVLADIYMPLMYGVVLQQKIEDDFSIPVVLMSEVSDKQQLAVETGLQEGAMVMSKPPTVDQVQNLWRYILTRLKAKNNFKGKKPIKGKSDEIELSELNGNNENEDPSKIDSRKRPKPKLVWTPALHNRFLDAMKAIGYDRAVPKKIMEHMNVIGLSRQHISSHLQKYRIYMKKIYDACMKIEEYGVPFDWMQMMSSLSWEEFPDLVHNSYLLNYATAVFMKEIEEDKNRTTFKRRRTFTQFGLNNAMPMLGNGTNTSGNGIGLSPSLAPPSSQGLGSLYTPYRPIASRVTPISSNGNIGATSGVGSLYTPYRPLVPITPIPSNGTLSTISATSGVGSLYTPYRPLAPVTPIPSNGTTSTIGATSGVGSLYTPYRPLAPVTPIPSNGTTSTTGATSGVGSLHTLYRPIASRVTPTLSNDTIGATSGVGSLHTPYWPIASRVTPILSNDTSGVGSLYTPYQPIASRVTPTLSNDTIGATSGVGSLYTPYRPIASRVTPTLSNDTFGATSGVGSLYTPYRPIASRVTPTLSNGTIGATSGVGSLYTPYRPISPLVTPIPSKGTIGATSGVGTLYTPYQPISPHVTPISSSGNIGATSGVDSLYTPYRPISPLVTPITSNGAIGATNGANYYHDIIGNRTRKNNVPWRVLESTVPNVGGYINNNGTGTQPQTVMTQWPFGYAGLHGGGPSNGMAVDNNGHFPGGIQNFTNGNYMMQQPSIGNMASNIVGQPYGVATSQVNYMPTYMNQHLGTNSMPDTTPVPAAMPSHVASSSSDPTTTRLSNFGSRPNFTLPNSFVSPMGEFFNLSQQPFSQIAAMINLTKGATTPLGAVWNHAAQSSSDEANNGPLPLAKLSDFVKQPDPATDVVDISDDSEKAPSDVNVLNSVDEQPQPTVAAATSNMTKSVAQQPQVVSGNSDNLSNTSAGNQNVVTFTEQLAVGNQESNGSSVSNDQQAQEMEGYGFNNGTSNHLQNWLSNVYNDEYSMDPMDAIAAYLNNDLVDADNDPLLEVLVNGRRGNAMIDTGATHNFISQGEARRLGLKPIQEGGSMKVVNSAANPVHGVARNIPTKLGDWSGNLDFTVATMDDFNLVLGMDFLRASKAVPMPHLGSVLVAGQQPCLLKTCKMRKGSKGPLLSAMQLKRGLKRNEPTFLATLSVKEDVAPHEIPAVLDKLLTEFEDLLPKELPKRNYQTAMGSQPWEEHHVLPELKENLEELFPGLTIEEALQHQESLYQSLKISCLTIDQIARSSDNEPSSSHEHSWGESSFSGSCDYDLALDEAVARSLQELDLEEEIDHDAISESLRSASRNSEPAAAAGTSVSETIQDSVDPDEMTYEELQSLGEAIGSENQGLSKSEISSLPRHTHKSGIFSKKIDIGE</sequence>
<dbReference type="Pfam" id="PF00249">
    <property type="entry name" value="Myb_DNA-binding"/>
    <property type="match status" value="1"/>
</dbReference>
<feature type="region of interest" description="Disordered" evidence="7">
    <location>
        <begin position="159"/>
        <end position="182"/>
    </location>
</feature>
<dbReference type="PANTHER" id="PTHR43874">
    <property type="entry name" value="TWO-COMPONENT RESPONSE REGULATOR"/>
    <property type="match status" value="1"/>
</dbReference>
<evidence type="ECO:0000256" key="3">
    <source>
        <dbReference type="ARBA" id="ARBA00023015"/>
    </source>
</evidence>
<evidence type="ECO:0000259" key="8">
    <source>
        <dbReference type="PROSITE" id="PS50110"/>
    </source>
</evidence>
<evidence type="ECO:0000256" key="6">
    <source>
        <dbReference type="PROSITE-ProRule" id="PRU00169"/>
    </source>
</evidence>
<feature type="compositionally biased region" description="Polar residues" evidence="7">
    <location>
        <begin position="1408"/>
        <end position="1419"/>
    </location>
</feature>
<dbReference type="InterPro" id="IPR045279">
    <property type="entry name" value="ARR-like"/>
</dbReference>
<dbReference type="CDD" id="cd00303">
    <property type="entry name" value="retropepsin_like"/>
    <property type="match status" value="1"/>
</dbReference>
<evidence type="ECO:0000256" key="2">
    <source>
        <dbReference type="ARBA" id="ARBA00023012"/>
    </source>
</evidence>
<dbReference type="FunFam" id="1.10.10.60:FF:000007">
    <property type="entry name" value="Two-component response regulator"/>
    <property type="match status" value="1"/>
</dbReference>
<feature type="domain" description="Response regulatory" evidence="8">
    <location>
        <begin position="22"/>
        <end position="138"/>
    </location>
</feature>
<evidence type="ECO:0000313" key="9">
    <source>
        <dbReference type="EnsemblPlants" id="AUR62021227-RA:cds"/>
    </source>
</evidence>
<accession>A0A803M0H6</accession>
<dbReference type="Gene3D" id="1.10.10.60">
    <property type="entry name" value="Homeodomain-like"/>
    <property type="match status" value="1"/>
</dbReference>
<dbReference type="PROSITE" id="PS00141">
    <property type="entry name" value="ASP_PROTEASE"/>
    <property type="match status" value="1"/>
</dbReference>
<dbReference type="InterPro" id="IPR001969">
    <property type="entry name" value="Aspartic_peptidase_AS"/>
</dbReference>
<feature type="compositionally biased region" description="Polar residues" evidence="7">
    <location>
        <begin position="833"/>
        <end position="850"/>
    </location>
</feature>
<dbReference type="PROSITE" id="PS50110">
    <property type="entry name" value="RESPONSE_REGULATORY"/>
    <property type="match status" value="1"/>
</dbReference>
<dbReference type="SUPFAM" id="SSF46689">
    <property type="entry name" value="Homeodomain-like"/>
    <property type="match status" value="1"/>
</dbReference>
<dbReference type="Gene3D" id="2.40.70.10">
    <property type="entry name" value="Acid Proteases"/>
    <property type="match status" value="1"/>
</dbReference>
<feature type="modified residue" description="4-aspartylphosphate" evidence="6">
    <location>
        <position position="73"/>
    </location>
</feature>
<dbReference type="InterPro" id="IPR009057">
    <property type="entry name" value="Homeodomain-like_sf"/>
</dbReference>
<keyword evidence="4" id="KW-0804">Transcription</keyword>
<keyword evidence="10" id="KW-1185">Reference proteome</keyword>
<dbReference type="InterPro" id="IPR006447">
    <property type="entry name" value="Myb_dom_plants"/>
</dbReference>
<evidence type="ECO:0000256" key="4">
    <source>
        <dbReference type="ARBA" id="ARBA00023163"/>
    </source>
</evidence>
<dbReference type="SUPFAM" id="SSF52172">
    <property type="entry name" value="CheY-like"/>
    <property type="match status" value="1"/>
</dbReference>
<dbReference type="GO" id="GO:0000160">
    <property type="term" value="P:phosphorelay signal transduction system"/>
    <property type="evidence" value="ECO:0007669"/>
    <property type="project" value="UniProtKB-KW"/>
</dbReference>
<keyword evidence="2" id="KW-0902">Two-component regulatory system</keyword>
<dbReference type="InterPro" id="IPR011006">
    <property type="entry name" value="CheY-like_superfamily"/>
</dbReference>
<feature type="region of interest" description="Disordered" evidence="7">
    <location>
        <begin position="1362"/>
        <end position="1425"/>
    </location>
</feature>
<dbReference type="SUPFAM" id="SSF50630">
    <property type="entry name" value="Acid proteases"/>
    <property type="match status" value="1"/>
</dbReference>
<evidence type="ECO:0000256" key="1">
    <source>
        <dbReference type="ARBA" id="ARBA00004123"/>
    </source>
</evidence>
<dbReference type="EnsemblPlants" id="AUR62021227-RA">
    <property type="protein sequence ID" value="AUR62021227-RA:cds"/>
    <property type="gene ID" value="AUR62021227"/>
</dbReference>
<evidence type="ECO:0000256" key="7">
    <source>
        <dbReference type="SAM" id="MobiDB-lite"/>
    </source>
</evidence>
<dbReference type="PANTHER" id="PTHR43874:SF19">
    <property type="entry name" value="RESPONSE REGULATOR 23-RELATED"/>
    <property type="match status" value="1"/>
</dbReference>
<dbReference type="Pfam" id="PF00072">
    <property type="entry name" value="Response_reg"/>
    <property type="match status" value="1"/>
</dbReference>
<keyword evidence="5" id="KW-0539">Nucleus</keyword>
<reference evidence="9" key="2">
    <citation type="submission" date="2021-03" db="UniProtKB">
        <authorList>
            <consortium name="EnsemblPlants"/>
        </authorList>
    </citation>
    <scope>IDENTIFICATION</scope>
</reference>
<dbReference type="GO" id="GO:0009736">
    <property type="term" value="P:cytokinin-activated signaling pathway"/>
    <property type="evidence" value="ECO:0007669"/>
    <property type="project" value="InterPro"/>
</dbReference>
<comment type="subcellular location">
    <subcellularLocation>
        <location evidence="1">Nucleus</location>
    </subcellularLocation>
</comment>
<dbReference type="GO" id="GO:0004190">
    <property type="term" value="F:aspartic-type endopeptidase activity"/>
    <property type="evidence" value="ECO:0007669"/>
    <property type="project" value="InterPro"/>
</dbReference>
<feature type="region of interest" description="Disordered" evidence="7">
    <location>
        <begin position="828"/>
        <end position="850"/>
    </location>
</feature>
<proteinExistence type="predicted"/>
<name>A0A803M0H6_CHEQI</name>
<dbReference type="NCBIfam" id="TIGR01557">
    <property type="entry name" value="myb_SHAQKYF"/>
    <property type="match status" value="1"/>
</dbReference>
<dbReference type="SMART" id="SM00448">
    <property type="entry name" value="REC"/>
    <property type="match status" value="1"/>
</dbReference>
<dbReference type="InterPro" id="IPR021109">
    <property type="entry name" value="Peptidase_aspartic_dom_sf"/>
</dbReference>
<dbReference type="InterPro" id="IPR001005">
    <property type="entry name" value="SANT/Myb"/>
</dbReference>
<dbReference type="InterPro" id="IPR001789">
    <property type="entry name" value="Sig_transdc_resp-reg_receiver"/>
</dbReference>
<keyword evidence="6" id="KW-0597">Phosphoprotein</keyword>
<dbReference type="GO" id="GO:0005634">
    <property type="term" value="C:nucleus"/>
    <property type="evidence" value="ECO:0007669"/>
    <property type="project" value="UniProtKB-SubCell"/>
</dbReference>
<dbReference type="GO" id="GO:0003677">
    <property type="term" value="F:DNA binding"/>
    <property type="evidence" value="ECO:0007669"/>
    <property type="project" value="InterPro"/>
</dbReference>
<dbReference type="Gramene" id="AUR62021227-RA">
    <property type="protein sequence ID" value="AUR62021227-RA:cds"/>
    <property type="gene ID" value="AUR62021227"/>
</dbReference>
<evidence type="ECO:0000256" key="5">
    <source>
        <dbReference type="ARBA" id="ARBA00023242"/>
    </source>
</evidence>
<organism evidence="9 10">
    <name type="scientific">Chenopodium quinoa</name>
    <name type="common">Quinoa</name>
    <dbReference type="NCBI Taxonomy" id="63459"/>
    <lineage>
        <taxon>Eukaryota</taxon>
        <taxon>Viridiplantae</taxon>
        <taxon>Streptophyta</taxon>
        <taxon>Embryophyta</taxon>
        <taxon>Tracheophyta</taxon>
        <taxon>Spermatophyta</taxon>
        <taxon>Magnoliopsida</taxon>
        <taxon>eudicotyledons</taxon>
        <taxon>Gunneridae</taxon>
        <taxon>Pentapetalae</taxon>
        <taxon>Caryophyllales</taxon>
        <taxon>Chenopodiaceae</taxon>
        <taxon>Chenopodioideae</taxon>
        <taxon>Atripliceae</taxon>
        <taxon>Chenopodium</taxon>
    </lineage>
</organism>